<sequence>MEELREYLLDQDIWEREVDEILGNFNDNVTEDDLHIVAIFDSAYDLASNYIDNAIGELDYHIEAVLDYTELGNHIAENGDEYVVLSSGRIVKFEL</sequence>
<name>A0A8S5ML75_9CAUD</name>
<evidence type="ECO:0000313" key="1">
    <source>
        <dbReference type="EMBL" id="DAD82982.1"/>
    </source>
</evidence>
<reference evidence="1" key="1">
    <citation type="journal article" date="2021" name="Proc. Natl. Acad. Sci. U.S.A.">
        <title>A Catalog of Tens of Thousands of Viruses from Human Metagenomes Reveals Hidden Associations with Chronic Diseases.</title>
        <authorList>
            <person name="Tisza M.J."/>
            <person name="Buck C.B."/>
        </authorList>
    </citation>
    <scope>NUCLEOTIDE SEQUENCE</scope>
    <source>
        <strain evidence="1">CtXZx16</strain>
    </source>
</reference>
<accession>A0A8S5ML75</accession>
<protein>
    <submittedName>
        <fullName evidence="1">Uncharacterized protein</fullName>
    </submittedName>
</protein>
<dbReference type="EMBL" id="BK014925">
    <property type="protein sequence ID" value="DAD82982.1"/>
    <property type="molecule type" value="Genomic_DNA"/>
</dbReference>
<proteinExistence type="predicted"/>
<organism evidence="1">
    <name type="scientific">Siphoviridae sp. ctXZx16</name>
    <dbReference type="NCBI Taxonomy" id="2826371"/>
    <lineage>
        <taxon>Viruses</taxon>
        <taxon>Duplodnaviria</taxon>
        <taxon>Heunggongvirae</taxon>
        <taxon>Uroviricota</taxon>
        <taxon>Caudoviricetes</taxon>
    </lineage>
</organism>